<feature type="transmembrane region" description="Helical" evidence="1">
    <location>
        <begin position="135"/>
        <end position="160"/>
    </location>
</feature>
<keyword evidence="1" id="KW-0812">Transmembrane</keyword>
<dbReference type="Proteomes" id="UP000002027">
    <property type="component" value="Chromosome 1"/>
</dbReference>
<feature type="transmembrane region" description="Helical" evidence="1">
    <location>
        <begin position="61"/>
        <end position="81"/>
    </location>
</feature>
<accession>D1C2Q1</accession>
<reference evidence="2 3" key="2">
    <citation type="journal article" date="2010" name="Stand. Genomic Sci.">
        <title>Complete genome sequence of Desulfohalobium retbaense type strain (HR(100)).</title>
        <authorList>
            <person name="Spring S."/>
            <person name="Nolan M."/>
            <person name="Lapidus A."/>
            <person name="Glavina Del Rio T."/>
            <person name="Copeland A."/>
            <person name="Tice H."/>
            <person name="Cheng J.F."/>
            <person name="Lucas S."/>
            <person name="Land M."/>
            <person name="Chen F."/>
            <person name="Bruce D."/>
            <person name="Goodwin L."/>
            <person name="Pitluck S."/>
            <person name="Ivanova N."/>
            <person name="Mavromatis K."/>
            <person name="Mikhailova N."/>
            <person name="Pati A."/>
            <person name="Chen A."/>
            <person name="Palaniappan K."/>
            <person name="Hauser L."/>
            <person name="Chang Y.J."/>
            <person name="Jeffries C.D."/>
            <person name="Munk C."/>
            <person name="Kiss H."/>
            <person name="Chain P."/>
            <person name="Han C."/>
            <person name="Brettin T."/>
            <person name="Detter J.C."/>
            <person name="Schuler E."/>
            <person name="Goker M."/>
            <person name="Rohde M."/>
            <person name="Bristow J."/>
            <person name="Eisen J.A."/>
            <person name="Markowitz V."/>
            <person name="Hugenholtz P."/>
            <person name="Kyrpides N.C."/>
            <person name="Klenk H.P."/>
        </authorList>
    </citation>
    <scope>NUCLEOTIDE SEQUENCE [LARGE SCALE GENOMIC DNA]</scope>
    <source>
        <strain evidence="3">ATCC 49802 / DSM 20745 / S 6022</strain>
    </source>
</reference>
<dbReference type="InParanoid" id="D1C2Q1"/>
<gene>
    <name evidence="2" type="ordered locus">Sthe_1082</name>
</gene>
<feature type="transmembrane region" description="Helical" evidence="1">
    <location>
        <begin position="180"/>
        <end position="202"/>
    </location>
</feature>
<proteinExistence type="predicted"/>
<protein>
    <submittedName>
        <fullName evidence="2">Uncharacterized protein</fullName>
    </submittedName>
</protein>
<reference evidence="3" key="1">
    <citation type="submission" date="2009-11" db="EMBL/GenBank/DDBJ databases">
        <title>The complete chromosome 1 of Sphaerobacter thermophilus DSM 20745.</title>
        <authorList>
            <person name="Lucas S."/>
            <person name="Copeland A."/>
            <person name="Lapidus A."/>
            <person name="Glavina del Rio T."/>
            <person name="Dalin E."/>
            <person name="Tice H."/>
            <person name="Bruce D."/>
            <person name="Goodwin L."/>
            <person name="Pitluck S."/>
            <person name="Kyrpides N."/>
            <person name="Mavromatis K."/>
            <person name="Ivanova N."/>
            <person name="Mikhailova N."/>
            <person name="LaButti K.M."/>
            <person name="Clum A."/>
            <person name="Sun H.I."/>
            <person name="Brettin T."/>
            <person name="Detter J.C."/>
            <person name="Han C."/>
            <person name="Larimer F."/>
            <person name="Land M."/>
            <person name="Hauser L."/>
            <person name="Markowitz V."/>
            <person name="Cheng J.F."/>
            <person name="Hugenholtz P."/>
            <person name="Woyke T."/>
            <person name="Wu D."/>
            <person name="Steenblock K."/>
            <person name="Schneider S."/>
            <person name="Pukall R."/>
            <person name="Goeker M."/>
            <person name="Klenk H.P."/>
            <person name="Eisen J.A."/>
        </authorList>
    </citation>
    <scope>NUCLEOTIDE SEQUENCE [LARGE SCALE GENOMIC DNA]</scope>
    <source>
        <strain evidence="3">ATCC 49802 / DSM 20745 / S 6022</strain>
    </source>
</reference>
<dbReference type="AlphaFoldDB" id="D1C2Q1"/>
<sequence>MPGEAGAAQSGGRYGEVFDRGYQHYEGRREGRAHAVRALTWYSVRRALGVKKRWTAKIIPIFLYAASFLPVAVIIGIRALVGPVAEGFNYSTLYIALSPLLLIFAAAAAPEMLCDDRRENVLPLYFSRAITRGDYLFAKIAALGILLGSIAILPPLLLFIGNVLLADSPLTYLREQPDEVGRILATGTLLSIFYAAIGLVIASFTARKGVAAAIYIGFITIETAIVQALASAITASWRDFLDLISLADVPDRIINWIFGGATAVGSPPIGTPLQGWLYLLVVAAVAAICGVVMYQRYLAED</sequence>
<evidence type="ECO:0000313" key="3">
    <source>
        <dbReference type="Proteomes" id="UP000002027"/>
    </source>
</evidence>
<evidence type="ECO:0000256" key="1">
    <source>
        <dbReference type="SAM" id="Phobius"/>
    </source>
</evidence>
<dbReference type="GO" id="GO:0140359">
    <property type="term" value="F:ABC-type transporter activity"/>
    <property type="evidence" value="ECO:0007669"/>
    <property type="project" value="InterPro"/>
</dbReference>
<dbReference type="Pfam" id="PF12679">
    <property type="entry name" value="ABC2_membrane_2"/>
    <property type="match status" value="1"/>
</dbReference>
<dbReference type="STRING" id="479434.Sthe_1082"/>
<dbReference type="KEGG" id="sti:Sthe_1082"/>
<keyword evidence="1" id="KW-0472">Membrane</keyword>
<name>D1C2Q1_SPHTD</name>
<evidence type="ECO:0000313" key="2">
    <source>
        <dbReference type="EMBL" id="ACZ38518.1"/>
    </source>
</evidence>
<dbReference type="EMBL" id="CP001823">
    <property type="protein sequence ID" value="ACZ38518.1"/>
    <property type="molecule type" value="Genomic_DNA"/>
</dbReference>
<dbReference type="GO" id="GO:0005886">
    <property type="term" value="C:plasma membrane"/>
    <property type="evidence" value="ECO:0007669"/>
    <property type="project" value="UniProtKB-SubCell"/>
</dbReference>
<keyword evidence="3" id="KW-1185">Reference proteome</keyword>
<feature type="transmembrane region" description="Helical" evidence="1">
    <location>
        <begin position="276"/>
        <end position="294"/>
    </location>
</feature>
<dbReference type="HOGENOM" id="CLU_933101_0_0_0"/>
<feature type="transmembrane region" description="Helical" evidence="1">
    <location>
        <begin position="214"/>
        <end position="237"/>
    </location>
</feature>
<feature type="transmembrane region" description="Helical" evidence="1">
    <location>
        <begin position="93"/>
        <end position="114"/>
    </location>
</feature>
<dbReference type="eggNOG" id="COG1277">
    <property type="taxonomic scope" value="Bacteria"/>
</dbReference>
<keyword evidence="1" id="KW-1133">Transmembrane helix</keyword>
<organism evidence="2 3">
    <name type="scientific">Sphaerobacter thermophilus (strain ATCC 49802 / DSM 20745 / KCCM 41009 / NCIMB 13125 / S 6022)</name>
    <dbReference type="NCBI Taxonomy" id="479434"/>
    <lineage>
        <taxon>Bacteria</taxon>
        <taxon>Pseudomonadati</taxon>
        <taxon>Thermomicrobiota</taxon>
        <taxon>Thermomicrobia</taxon>
        <taxon>Sphaerobacterales</taxon>
        <taxon>Sphaerobacterineae</taxon>
        <taxon>Sphaerobacteraceae</taxon>
        <taxon>Sphaerobacter</taxon>
    </lineage>
</organism>